<evidence type="ECO:0000256" key="1">
    <source>
        <dbReference type="SAM" id="MobiDB-lite"/>
    </source>
</evidence>
<gene>
    <name evidence="2" type="ORF">LDAN0321_LOCUS1889</name>
    <name evidence="3" type="ORF">LDAN0321_LOCUS1890</name>
</gene>
<dbReference type="EMBL" id="HBGY01002955">
    <property type="protein sequence ID" value="CAD9559049.1"/>
    <property type="molecule type" value="Transcribed_RNA"/>
</dbReference>
<organism evidence="2">
    <name type="scientific">Leptocylindrus danicus</name>
    <dbReference type="NCBI Taxonomy" id="163516"/>
    <lineage>
        <taxon>Eukaryota</taxon>
        <taxon>Sar</taxon>
        <taxon>Stramenopiles</taxon>
        <taxon>Ochrophyta</taxon>
        <taxon>Bacillariophyta</taxon>
        <taxon>Coscinodiscophyceae</taxon>
        <taxon>Chaetocerotophycidae</taxon>
        <taxon>Leptocylindrales</taxon>
        <taxon>Leptocylindraceae</taxon>
        <taxon>Leptocylindrus</taxon>
    </lineage>
</organism>
<feature type="compositionally biased region" description="Acidic residues" evidence="1">
    <location>
        <begin position="90"/>
        <end position="106"/>
    </location>
</feature>
<accession>A0A6U2LHZ6</accession>
<proteinExistence type="predicted"/>
<dbReference type="AlphaFoldDB" id="A0A6U2LHZ6"/>
<name>A0A6U2LHZ6_9STRA</name>
<dbReference type="EMBL" id="HBGY01002956">
    <property type="protein sequence ID" value="CAD9559051.1"/>
    <property type="molecule type" value="Transcribed_RNA"/>
</dbReference>
<evidence type="ECO:0000313" key="2">
    <source>
        <dbReference type="EMBL" id="CAD9559049.1"/>
    </source>
</evidence>
<protein>
    <submittedName>
        <fullName evidence="2">Uncharacterized protein</fullName>
    </submittedName>
</protein>
<sequence length="185" mass="20447">MFLLALRVVRTAAATFVGKNARSDHFRSKTYRWFRKRIPNVDGNRAGRYAANPTVPEDVQNIEGSIESNRTVDEGSICDMGRGGSRSTVENDETVDGGVDFDEEEGGSLRIGSSTTAASNSIHHIDIITRSDIESIVQIAVNRGTEAVVKETRKVVKECTRCIAKFVEKKIKSTCERMLEVNGEH</sequence>
<feature type="region of interest" description="Disordered" evidence="1">
    <location>
        <begin position="73"/>
        <end position="115"/>
    </location>
</feature>
<evidence type="ECO:0000313" key="3">
    <source>
        <dbReference type="EMBL" id="CAD9559051.1"/>
    </source>
</evidence>
<reference evidence="2" key="1">
    <citation type="submission" date="2021-01" db="EMBL/GenBank/DDBJ databases">
        <authorList>
            <person name="Corre E."/>
            <person name="Pelletier E."/>
            <person name="Niang G."/>
            <person name="Scheremetjew M."/>
            <person name="Finn R."/>
            <person name="Kale V."/>
            <person name="Holt S."/>
            <person name="Cochrane G."/>
            <person name="Meng A."/>
            <person name="Brown T."/>
            <person name="Cohen L."/>
        </authorList>
    </citation>
    <scope>NUCLEOTIDE SEQUENCE</scope>
    <source>
        <strain evidence="2">B650</strain>
    </source>
</reference>